<evidence type="ECO:0000313" key="1">
    <source>
        <dbReference type="EMBL" id="TDK23225.1"/>
    </source>
</evidence>
<dbReference type="PANTHER" id="PTHR36109">
    <property type="entry name" value="MEMBRANE PROTEIN-RELATED"/>
    <property type="match status" value="1"/>
</dbReference>
<dbReference type="Proteomes" id="UP000294796">
    <property type="component" value="Unassembled WGS sequence"/>
</dbReference>
<comment type="caution">
    <text evidence="1">The sequence shown here is derived from an EMBL/GenBank/DDBJ whole genome shotgun (WGS) entry which is preliminary data.</text>
</comment>
<proteinExistence type="predicted"/>
<name>A0A4R5TTA7_9GAMM</name>
<dbReference type="OrthoDB" id="6023910at2"/>
<sequence length="168" mass="17091">MTHKRVYSASTGEQVVRAVDLARASGLDEDEISLIARSDIELEAIPDAFKSAETDMVPAATRGAGYGAVAGTLAGLAASTFPPLGLTLAGAMLGGGAAGALVGSWASALVGASLPDPVRRQFEAEIEAGRILVVIDADDEHQVLLAPQFADAGLARLEYEDSVAAAAD</sequence>
<protein>
    <recommendedName>
        <fullName evidence="3">DUF1269 domain-containing protein</fullName>
    </recommendedName>
</protein>
<keyword evidence="2" id="KW-1185">Reference proteome</keyword>
<dbReference type="PANTHER" id="PTHR36109:SF2">
    <property type="entry name" value="MEMBRANE PROTEIN"/>
    <property type="match status" value="1"/>
</dbReference>
<evidence type="ECO:0000313" key="2">
    <source>
        <dbReference type="Proteomes" id="UP000294796"/>
    </source>
</evidence>
<reference evidence="1 2" key="1">
    <citation type="submission" date="2019-03" db="EMBL/GenBank/DDBJ databases">
        <title>Luteimonas zhaokaii sp.nov., isolated from the rectal contents of Plateau pika in Yushu, Qinghai Province, China.</title>
        <authorList>
            <person name="Zhang G."/>
        </authorList>
    </citation>
    <scope>NUCLEOTIDE SEQUENCE [LARGE SCALE GENOMIC DNA]</scope>
    <source>
        <strain evidence="1 2">B9</strain>
    </source>
</reference>
<dbReference type="EMBL" id="SMTF01000009">
    <property type="protein sequence ID" value="TDK23225.1"/>
    <property type="molecule type" value="Genomic_DNA"/>
</dbReference>
<dbReference type="AlphaFoldDB" id="A0A4R5TTA7"/>
<accession>A0A4R5TTA7</accession>
<evidence type="ECO:0008006" key="3">
    <source>
        <dbReference type="Google" id="ProtNLM"/>
    </source>
</evidence>
<organism evidence="1 2">
    <name type="scientific">Luteimonas aestuarii</name>
    <dbReference type="NCBI Taxonomy" id="453837"/>
    <lineage>
        <taxon>Bacteria</taxon>
        <taxon>Pseudomonadati</taxon>
        <taxon>Pseudomonadota</taxon>
        <taxon>Gammaproteobacteria</taxon>
        <taxon>Lysobacterales</taxon>
        <taxon>Lysobacteraceae</taxon>
        <taxon>Luteimonas</taxon>
    </lineage>
</organism>
<dbReference type="RefSeq" id="WP_133322217.1">
    <property type="nucleotide sequence ID" value="NZ_SMTF01000009.1"/>
</dbReference>
<gene>
    <name evidence="1" type="ORF">E2F46_11445</name>
</gene>
<dbReference type="InterPro" id="IPR052948">
    <property type="entry name" value="Low_temp-induced_all0457"/>
</dbReference>